<evidence type="ECO:0000313" key="2">
    <source>
        <dbReference type="EMBL" id="CUS55959.1"/>
    </source>
</evidence>
<keyword evidence="1" id="KW-0812">Transmembrane</keyword>
<name>A0A160U0Y0_9ZZZZ</name>
<sequence length="301" mass="31592">MTFDARGGEKSSGGNTLVFGAITLTVVAGAFFAVLNLPHSANRAAPGSAHTLAQAQDAASTTEMEYPEFSGKSAKSFLSALSRVDPAARASLDRRLAKANAYDHTKIAIEEAGKVLARHKSDLAKADMRHVDDWLDMTRSQLKSASRSGHRWCAGSRYQDFNTASGLSGQMAAASDLADLGSELTDYSFASISIALLAIEDAQTRPVKHGNLTSRDEAALQGVAMSLMSDPQIMPLLMASGPEGPSKSALASLDMCQLGATAVTALKTLPQGTKGRAFAEMVRSADFSGGDLSQLKSLSSF</sequence>
<dbReference type="EMBL" id="CZQD01000015">
    <property type="protein sequence ID" value="CUS55959.1"/>
    <property type="molecule type" value="Genomic_DNA"/>
</dbReference>
<gene>
    <name evidence="2" type="ORF">MGWOODY_Hyp183</name>
</gene>
<organism evidence="2">
    <name type="scientific">hydrothermal vent metagenome</name>
    <dbReference type="NCBI Taxonomy" id="652676"/>
    <lineage>
        <taxon>unclassified sequences</taxon>
        <taxon>metagenomes</taxon>
        <taxon>ecological metagenomes</taxon>
    </lineage>
</organism>
<keyword evidence="1" id="KW-0472">Membrane</keyword>
<proteinExistence type="predicted"/>
<feature type="transmembrane region" description="Helical" evidence="1">
    <location>
        <begin position="16"/>
        <end position="35"/>
    </location>
</feature>
<evidence type="ECO:0000256" key="1">
    <source>
        <dbReference type="SAM" id="Phobius"/>
    </source>
</evidence>
<reference evidence="2" key="1">
    <citation type="submission" date="2015-10" db="EMBL/GenBank/DDBJ databases">
        <authorList>
            <person name="Gilbert D.G."/>
        </authorList>
    </citation>
    <scope>NUCLEOTIDE SEQUENCE</scope>
</reference>
<dbReference type="AlphaFoldDB" id="A0A160U0Y0"/>
<accession>A0A160U0Y0</accession>
<protein>
    <submittedName>
        <fullName evidence="2">Uncharacterized protein</fullName>
    </submittedName>
</protein>
<keyword evidence="1" id="KW-1133">Transmembrane helix</keyword>